<evidence type="ECO:0000313" key="1">
    <source>
        <dbReference type="EMBL" id="TEA39938.1"/>
    </source>
</evidence>
<dbReference type="EMBL" id="QWLN02003410">
    <property type="protein sequence ID" value="TEA39938.1"/>
    <property type="molecule type" value="Genomic_DNA"/>
</dbReference>
<organism evidence="1 2">
    <name type="scientific">Sousa chinensis</name>
    <name type="common">Indo-pacific humpbacked dolphin</name>
    <name type="synonym">Steno chinensis</name>
    <dbReference type="NCBI Taxonomy" id="103600"/>
    <lineage>
        <taxon>Eukaryota</taxon>
        <taxon>Metazoa</taxon>
        <taxon>Chordata</taxon>
        <taxon>Craniata</taxon>
        <taxon>Vertebrata</taxon>
        <taxon>Euteleostomi</taxon>
        <taxon>Mammalia</taxon>
        <taxon>Eutheria</taxon>
        <taxon>Laurasiatheria</taxon>
        <taxon>Artiodactyla</taxon>
        <taxon>Whippomorpha</taxon>
        <taxon>Cetacea</taxon>
        <taxon>Odontoceti</taxon>
        <taxon>Delphinidae</taxon>
        <taxon>Sousa</taxon>
    </lineage>
</organism>
<keyword evidence="2" id="KW-1185">Reference proteome</keyword>
<gene>
    <name evidence="1" type="ORF">DBR06_SOUSAS10310031</name>
</gene>
<evidence type="ECO:0000313" key="2">
    <source>
        <dbReference type="Proteomes" id="UP000295264"/>
    </source>
</evidence>
<reference evidence="1 2" key="1">
    <citation type="journal article" date="2018" name="Genomics">
        <title>Molecular footprints of inshore aquatic adaptation in Indo-Pacific humpback dolphin (Sousa chinensis).</title>
        <authorList>
            <person name="Ming Y."/>
            <person name="Jian J."/>
            <person name="Yu F."/>
            <person name="Yu X."/>
            <person name="Wang J."/>
            <person name="Liu W."/>
        </authorList>
    </citation>
    <scope>NUCLEOTIDE SEQUENCE [LARGE SCALE GENOMIC DNA]</scope>
    <source>
        <strain evidence="1">MY-2018</strain>
        <tissue evidence="1">Skin</tissue>
    </source>
</reference>
<proteinExistence type="predicted"/>
<comment type="caution">
    <text evidence="1">The sequence shown here is derived from an EMBL/GenBank/DDBJ whole genome shotgun (WGS) entry which is preliminary data.</text>
</comment>
<accession>A0A484GWG7</accession>
<dbReference type="Proteomes" id="UP000295264">
    <property type="component" value="Unassembled WGS sequence"/>
</dbReference>
<dbReference type="AlphaFoldDB" id="A0A484GWG7"/>
<protein>
    <submittedName>
        <fullName evidence="1">Uncharacterized protein</fullName>
    </submittedName>
</protein>
<sequence length="52" mass="5427">SLVVQCLRLHAPNAGGPGSIPGQGTRSHMPQLRVCMTQLKILCAAMKIPCAA</sequence>
<name>A0A484GWG7_SOUCH</name>
<feature type="non-terminal residue" evidence="1">
    <location>
        <position position="1"/>
    </location>
</feature>
<feature type="non-terminal residue" evidence="1">
    <location>
        <position position="52"/>
    </location>
</feature>